<keyword evidence="4" id="KW-1003">Cell membrane</keyword>
<reference evidence="11" key="1">
    <citation type="submission" date="2010-05" db="EMBL/GenBank/DDBJ databases">
        <title>Complete sequence of Methylotenera sp. 301.</title>
        <authorList>
            <person name="Lucas S."/>
            <person name="Copeland A."/>
            <person name="Lapidus A."/>
            <person name="Cheng J.-F."/>
            <person name="Bruce D."/>
            <person name="Goodwin L."/>
            <person name="Pitluck S."/>
            <person name="Clum A."/>
            <person name="Land M."/>
            <person name="Hauser L."/>
            <person name="Kyrpides N."/>
            <person name="Ivanova N."/>
            <person name="Chistoservova L."/>
            <person name="Kalyuzhnaya M."/>
            <person name="Woyke T."/>
        </authorList>
    </citation>
    <scope>NUCLEOTIDE SEQUENCE [LARGE SCALE GENOMIC DNA]</scope>
    <source>
        <strain evidence="11">301</strain>
    </source>
</reference>
<dbReference type="HOGENOM" id="CLU_016047_3_0_4"/>
<feature type="transmembrane region" description="Helical" evidence="8">
    <location>
        <begin position="181"/>
        <end position="206"/>
    </location>
</feature>
<accession>D7DQ81</accession>
<evidence type="ECO:0000256" key="2">
    <source>
        <dbReference type="ARBA" id="ARBA00007069"/>
    </source>
</evidence>
<dbReference type="eggNOG" id="COG1177">
    <property type="taxonomic scope" value="Bacteria"/>
</dbReference>
<evidence type="ECO:0000313" key="10">
    <source>
        <dbReference type="EMBL" id="ADI29452.1"/>
    </source>
</evidence>
<dbReference type="GO" id="GO:0005886">
    <property type="term" value="C:plasma membrane"/>
    <property type="evidence" value="ECO:0007669"/>
    <property type="project" value="UniProtKB-SubCell"/>
</dbReference>
<dbReference type="PANTHER" id="PTHR43848">
    <property type="entry name" value="PUTRESCINE TRANSPORT SYSTEM PERMEASE PROTEIN POTI"/>
    <property type="match status" value="1"/>
</dbReference>
<dbReference type="RefSeq" id="WP_013147768.1">
    <property type="nucleotide sequence ID" value="NC_014207.1"/>
</dbReference>
<dbReference type="InterPro" id="IPR051789">
    <property type="entry name" value="Bact_Polyamine_Transport"/>
</dbReference>
<evidence type="ECO:0000256" key="8">
    <source>
        <dbReference type="RuleBase" id="RU363032"/>
    </source>
</evidence>
<dbReference type="InterPro" id="IPR000515">
    <property type="entry name" value="MetI-like"/>
</dbReference>
<dbReference type="PROSITE" id="PS50928">
    <property type="entry name" value="ABC_TM1"/>
    <property type="match status" value="1"/>
</dbReference>
<feature type="domain" description="ABC transmembrane type-1" evidence="9">
    <location>
        <begin position="63"/>
        <end position="260"/>
    </location>
</feature>
<keyword evidence="7 8" id="KW-0472">Membrane</keyword>
<proteinExistence type="inferred from homology"/>
<keyword evidence="6 8" id="KW-1133">Transmembrane helix</keyword>
<dbReference type="Proteomes" id="UP000000383">
    <property type="component" value="Chromosome"/>
</dbReference>
<gene>
    <name evidence="10" type="ordered locus">M301_1068</name>
</gene>
<dbReference type="GO" id="GO:0055085">
    <property type="term" value="P:transmembrane transport"/>
    <property type="evidence" value="ECO:0007669"/>
    <property type="project" value="InterPro"/>
</dbReference>
<feature type="transmembrane region" description="Helical" evidence="8">
    <location>
        <begin position="59"/>
        <end position="88"/>
    </location>
</feature>
<evidence type="ECO:0000256" key="5">
    <source>
        <dbReference type="ARBA" id="ARBA00022692"/>
    </source>
</evidence>
<keyword evidence="3 8" id="KW-0813">Transport</keyword>
<sequence>MSNASNKIFAKAWMVIVYLFLYLPIVTLVVFSFNDSKLVTVWSHASFRWYTALAQDSDLISAVLLSLEIAGLSALMSVFFGTFTAFALNRYKRFQGRTLLNSMSSMPLVMPDVIVGLSLLLMIVSVQNWLGFPERGLFTILLGHALLGTAYAAVVVTSRLREMDSKLDEAAMDLGCKPLQVFTLITFPLLVPALVSAFLLTFTLSFDDVVLSSFLSGPGYSTMPMVIFSRARLGLNPTINAVATVTIAVVTIAVIASSFYTSHQERKRKREEAQAYSDTNK</sequence>
<evidence type="ECO:0000256" key="1">
    <source>
        <dbReference type="ARBA" id="ARBA00004651"/>
    </source>
</evidence>
<dbReference type="SUPFAM" id="SSF161098">
    <property type="entry name" value="MetI-like"/>
    <property type="match status" value="1"/>
</dbReference>
<keyword evidence="11" id="KW-1185">Reference proteome</keyword>
<evidence type="ECO:0000256" key="7">
    <source>
        <dbReference type="ARBA" id="ARBA00023136"/>
    </source>
</evidence>
<evidence type="ECO:0000256" key="3">
    <source>
        <dbReference type="ARBA" id="ARBA00022448"/>
    </source>
</evidence>
<feature type="transmembrane region" description="Helical" evidence="8">
    <location>
        <begin position="12"/>
        <end position="33"/>
    </location>
</feature>
<dbReference type="OrthoDB" id="9782004at2"/>
<comment type="subcellular location">
    <subcellularLocation>
        <location evidence="1 8">Cell membrane</location>
        <topology evidence="1 8">Multi-pass membrane protein</topology>
    </subcellularLocation>
</comment>
<dbReference type="CDD" id="cd06261">
    <property type="entry name" value="TM_PBP2"/>
    <property type="match status" value="1"/>
</dbReference>
<dbReference type="KEGG" id="meh:M301_1068"/>
<protein>
    <submittedName>
        <fullName evidence="10">Binding-protein-dependent transport systems inner membrane component</fullName>
    </submittedName>
</protein>
<dbReference type="AlphaFoldDB" id="D7DQ81"/>
<organism evidence="10 11">
    <name type="scientific">Methylotenera versatilis (strain 301)</name>
    <dbReference type="NCBI Taxonomy" id="666681"/>
    <lineage>
        <taxon>Bacteria</taxon>
        <taxon>Pseudomonadati</taxon>
        <taxon>Pseudomonadota</taxon>
        <taxon>Betaproteobacteria</taxon>
        <taxon>Nitrosomonadales</taxon>
        <taxon>Methylophilaceae</taxon>
        <taxon>Methylotenera</taxon>
    </lineage>
</organism>
<feature type="transmembrane region" description="Helical" evidence="8">
    <location>
        <begin position="136"/>
        <end position="160"/>
    </location>
</feature>
<dbReference type="STRING" id="666681.M301_1068"/>
<dbReference type="PANTHER" id="PTHR43848:SF2">
    <property type="entry name" value="PUTRESCINE TRANSPORT SYSTEM PERMEASE PROTEIN POTI"/>
    <property type="match status" value="1"/>
</dbReference>
<keyword evidence="5 8" id="KW-0812">Transmembrane</keyword>
<dbReference type="Gene3D" id="1.10.3720.10">
    <property type="entry name" value="MetI-like"/>
    <property type="match status" value="1"/>
</dbReference>
<reference evidence="10 11" key="2">
    <citation type="journal article" date="2011" name="J. Bacteriol.">
        <title>Genomes of three methylotrophs from a single niche uncover genetic and metabolic divergence of Methylophilaceae.</title>
        <authorList>
            <person name="Lapidus A."/>
            <person name="Clum A."/>
            <person name="Labutti K."/>
            <person name="Kaluzhnaya M.G."/>
            <person name="Lim S."/>
            <person name="Beck D.A."/>
            <person name="Glavina Del Rio T."/>
            <person name="Nolan M."/>
            <person name="Mavromatis K."/>
            <person name="Huntemann M."/>
            <person name="Lucas S."/>
            <person name="Lidstrom M.E."/>
            <person name="Ivanova N."/>
            <person name="Chistoserdova L."/>
        </authorList>
    </citation>
    <scope>NUCLEOTIDE SEQUENCE [LARGE SCALE GENOMIC DNA]</scope>
    <source>
        <strain evidence="10 11">301</strain>
    </source>
</reference>
<dbReference type="InterPro" id="IPR035906">
    <property type="entry name" value="MetI-like_sf"/>
</dbReference>
<evidence type="ECO:0000259" key="9">
    <source>
        <dbReference type="PROSITE" id="PS50928"/>
    </source>
</evidence>
<feature type="transmembrane region" description="Helical" evidence="8">
    <location>
        <begin position="109"/>
        <end position="130"/>
    </location>
</feature>
<name>D7DQ81_METV0</name>
<dbReference type="EMBL" id="CP002056">
    <property type="protein sequence ID" value="ADI29452.1"/>
    <property type="molecule type" value="Genomic_DNA"/>
</dbReference>
<comment type="similarity">
    <text evidence="2">Belongs to the binding-protein-dependent transport system permease family. CysTW subfamily.</text>
</comment>
<evidence type="ECO:0000313" key="11">
    <source>
        <dbReference type="Proteomes" id="UP000000383"/>
    </source>
</evidence>
<dbReference type="Pfam" id="PF00528">
    <property type="entry name" value="BPD_transp_1"/>
    <property type="match status" value="1"/>
</dbReference>
<feature type="transmembrane region" description="Helical" evidence="8">
    <location>
        <begin position="239"/>
        <end position="260"/>
    </location>
</feature>
<evidence type="ECO:0000256" key="4">
    <source>
        <dbReference type="ARBA" id="ARBA00022475"/>
    </source>
</evidence>
<evidence type="ECO:0000256" key="6">
    <source>
        <dbReference type="ARBA" id="ARBA00022989"/>
    </source>
</evidence>